<sequence>MSAVVGSWFASRITALPEQGTGLATGEAGREGSPPGGFMPTFPSDFLRPISATNTKFPQQAMGRGNDVDEAGTELTKLGKRLATTEEWQKVRRAADSILAKCNNTTVIFSRDNAANFKVSSPPPARSLLFELVASTFKAAGHQSLTGPGIRTRFGQQSAAWLLKAGGQATAGSAKAPGADRAHNNVNNKWAALGRAWEDAPAVKPWEGGMFSAIAVYSRTDGETRPVLVSRTPTDSALNIAGDELARSEAEDLVLRWTVPGFKELWAAWDTTTRPMPAPEFIHPDLCDASTLVSRIANIWMADQGTKLLVTESTGDGPPKGNEQTDNPPHEGNPVTPHRIMAEQVQVIARPTAAQGRTHPPGGNLGVAPHNGGDPTTGQPNMGDPVAPSFIGGEAGWNPTSGGNPATMPSGESAGSETGGTQDGPRPNADDSARRVPGSDSDVNPPRGRELSANSRLPPSCPLTNPQGKRMLIGCIDFEASKPASKAGDEAVICEGAVIVFDPANGNIVASLHGMLGEDIRVADLDQALMSSRILHGCPPATFCKVR</sequence>
<feature type="region of interest" description="Disordered" evidence="1">
    <location>
        <begin position="354"/>
        <end position="465"/>
    </location>
</feature>
<gene>
    <name evidence="2" type="ORF">J8273_3621</name>
</gene>
<evidence type="ECO:0000256" key="1">
    <source>
        <dbReference type="SAM" id="MobiDB-lite"/>
    </source>
</evidence>
<comment type="caution">
    <text evidence="2">The sequence shown here is derived from an EMBL/GenBank/DDBJ whole genome shotgun (WGS) entry which is preliminary data.</text>
</comment>
<proteinExistence type="predicted"/>
<feature type="compositionally biased region" description="Polar residues" evidence="1">
    <location>
        <begin position="452"/>
        <end position="465"/>
    </location>
</feature>
<dbReference type="EMBL" id="JAHDYR010000025">
    <property type="protein sequence ID" value="KAG9393481.1"/>
    <property type="molecule type" value="Genomic_DNA"/>
</dbReference>
<protein>
    <submittedName>
        <fullName evidence="2">Uncharacterized protein</fullName>
    </submittedName>
</protein>
<reference evidence="2" key="1">
    <citation type="submission" date="2021-05" db="EMBL/GenBank/DDBJ databases">
        <title>A free-living protist that lacks canonical eukaryotic 1 DNA replication and segregation systems.</title>
        <authorList>
            <person name="Salas-Leiva D.E."/>
            <person name="Tromer E.C."/>
            <person name="Curtis B.A."/>
            <person name="Jerlstrom-Hultqvist J."/>
            <person name="Kolisko M."/>
            <person name="Yi Z."/>
            <person name="Salas-Leiva J.S."/>
            <person name="Gallot-Lavallee L."/>
            <person name="Kops G.J.P.L."/>
            <person name="Archibald J.M."/>
            <person name="Simpson A.G.B."/>
            <person name="Roger A.J."/>
        </authorList>
    </citation>
    <scope>NUCLEOTIDE SEQUENCE</scope>
    <source>
        <strain evidence="2">BICM</strain>
    </source>
</reference>
<feature type="region of interest" description="Disordered" evidence="1">
    <location>
        <begin position="310"/>
        <end position="336"/>
    </location>
</feature>
<evidence type="ECO:0000313" key="2">
    <source>
        <dbReference type="EMBL" id="KAG9393481.1"/>
    </source>
</evidence>
<name>A0A8J6ASN1_9EUKA</name>
<organism evidence="2 3">
    <name type="scientific">Carpediemonas membranifera</name>
    <dbReference type="NCBI Taxonomy" id="201153"/>
    <lineage>
        <taxon>Eukaryota</taxon>
        <taxon>Metamonada</taxon>
        <taxon>Carpediemonas-like organisms</taxon>
        <taxon>Carpediemonas</taxon>
    </lineage>
</organism>
<accession>A0A8J6ASN1</accession>
<dbReference type="AlphaFoldDB" id="A0A8J6ASN1"/>
<evidence type="ECO:0000313" key="3">
    <source>
        <dbReference type="Proteomes" id="UP000717585"/>
    </source>
</evidence>
<keyword evidence="3" id="KW-1185">Reference proteome</keyword>
<dbReference type="Proteomes" id="UP000717585">
    <property type="component" value="Unassembled WGS sequence"/>
</dbReference>